<dbReference type="RefSeq" id="WP_099019569.1">
    <property type="nucleotide sequence ID" value="NZ_NIHB01000003.1"/>
</dbReference>
<comment type="caution">
    <text evidence="7">The sequence shown here is derived from an EMBL/GenBank/DDBJ whole genome shotgun (WGS) entry which is preliminary data.</text>
</comment>
<keyword evidence="8" id="KW-1185">Reference proteome</keyword>
<dbReference type="AlphaFoldDB" id="A0A4R6XGB2"/>
<evidence type="ECO:0000256" key="1">
    <source>
        <dbReference type="ARBA" id="ARBA00022741"/>
    </source>
</evidence>
<dbReference type="PIRSF" id="PIRSF005052">
    <property type="entry name" value="P-loopkin"/>
    <property type="match status" value="1"/>
</dbReference>
<feature type="binding site" evidence="4">
    <location>
        <begin position="60"/>
        <end position="63"/>
    </location>
    <ligand>
        <name>GTP</name>
        <dbReference type="ChEBI" id="CHEBI:37565"/>
    </ligand>
</feature>
<dbReference type="Pfam" id="PF03668">
    <property type="entry name" value="RapZ-like_N"/>
    <property type="match status" value="1"/>
</dbReference>
<evidence type="ECO:0000256" key="2">
    <source>
        <dbReference type="ARBA" id="ARBA00022840"/>
    </source>
</evidence>
<proteinExistence type="inferred from homology"/>
<gene>
    <name evidence="7" type="ORF">C8D91_2355</name>
</gene>
<dbReference type="GO" id="GO:0005525">
    <property type="term" value="F:GTP binding"/>
    <property type="evidence" value="ECO:0007669"/>
    <property type="project" value="UniProtKB-UniRule"/>
</dbReference>
<evidence type="ECO:0000256" key="3">
    <source>
        <dbReference type="ARBA" id="ARBA00023134"/>
    </source>
</evidence>
<dbReference type="GO" id="GO:0005524">
    <property type="term" value="F:ATP binding"/>
    <property type="evidence" value="ECO:0007669"/>
    <property type="project" value="UniProtKB-UniRule"/>
</dbReference>
<dbReference type="PANTHER" id="PTHR30448">
    <property type="entry name" value="RNASE ADAPTER PROTEIN RAPZ"/>
    <property type="match status" value="1"/>
</dbReference>
<dbReference type="NCBIfam" id="NF003828">
    <property type="entry name" value="PRK05416.1"/>
    <property type="match status" value="1"/>
</dbReference>
<evidence type="ECO:0000256" key="4">
    <source>
        <dbReference type="HAMAP-Rule" id="MF_00636"/>
    </source>
</evidence>
<accession>A0A4R6XGB2</accession>
<evidence type="ECO:0000259" key="5">
    <source>
        <dbReference type="Pfam" id="PF03668"/>
    </source>
</evidence>
<keyword evidence="1 4" id="KW-0547">Nucleotide-binding</keyword>
<name>A0A4R6XGB2_9GAMM</name>
<dbReference type="EMBL" id="SNZB01000005">
    <property type="protein sequence ID" value="TDR18435.1"/>
    <property type="molecule type" value="Genomic_DNA"/>
</dbReference>
<dbReference type="HAMAP" id="MF_00636">
    <property type="entry name" value="RapZ_like"/>
    <property type="match status" value="1"/>
</dbReference>
<dbReference type="Gene3D" id="3.40.50.300">
    <property type="entry name" value="P-loop containing nucleotide triphosphate hydrolases"/>
    <property type="match status" value="1"/>
</dbReference>
<protein>
    <submittedName>
        <fullName evidence="7">UPF0042 nucleotide-binding protein</fullName>
    </submittedName>
</protein>
<dbReference type="OrthoDB" id="9784461at2"/>
<organism evidence="7 8">
    <name type="scientific">Marinicella litoralis</name>
    <dbReference type="NCBI Taxonomy" id="644220"/>
    <lineage>
        <taxon>Bacteria</taxon>
        <taxon>Pseudomonadati</taxon>
        <taxon>Pseudomonadota</taxon>
        <taxon>Gammaproteobacteria</taxon>
        <taxon>Lysobacterales</taxon>
        <taxon>Marinicellaceae</taxon>
        <taxon>Marinicella</taxon>
    </lineage>
</organism>
<feature type="domain" description="RapZ-like N-terminal" evidence="5">
    <location>
        <begin position="3"/>
        <end position="158"/>
    </location>
</feature>
<keyword evidence="2 4" id="KW-0067">ATP-binding</keyword>
<feature type="binding site" evidence="4">
    <location>
        <begin position="9"/>
        <end position="16"/>
    </location>
    <ligand>
        <name>ATP</name>
        <dbReference type="ChEBI" id="CHEBI:30616"/>
    </ligand>
</feature>
<dbReference type="InterPro" id="IPR053930">
    <property type="entry name" value="RapZ-like_N"/>
</dbReference>
<dbReference type="InterPro" id="IPR053931">
    <property type="entry name" value="RapZ_C"/>
</dbReference>
<dbReference type="InterPro" id="IPR005337">
    <property type="entry name" value="RapZ-like"/>
</dbReference>
<evidence type="ECO:0000313" key="7">
    <source>
        <dbReference type="EMBL" id="TDR18435.1"/>
    </source>
</evidence>
<feature type="domain" description="RapZ C-terminal" evidence="6">
    <location>
        <begin position="167"/>
        <end position="285"/>
    </location>
</feature>
<dbReference type="InterPro" id="IPR027417">
    <property type="entry name" value="P-loop_NTPase"/>
</dbReference>
<dbReference type="Proteomes" id="UP000295724">
    <property type="component" value="Unassembled WGS sequence"/>
</dbReference>
<dbReference type="SUPFAM" id="SSF52540">
    <property type="entry name" value="P-loop containing nucleoside triphosphate hydrolases"/>
    <property type="match status" value="1"/>
</dbReference>
<keyword evidence="3 4" id="KW-0342">GTP-binding</keyword>
<evidence type="ECO:0000259" key="6">
    <source>
        <dbReference type="Pfam" id="PF22740"/>
    </source>
</evidence>
<dbReference type="PANTHER" id="PTHR30448:SF0">
    <property type="entry name" value="RNASE ADAPTER PROTEIN RAPZ"/>
    <property type="match status" value="1"/>
</dbReference>
<dbReference type="Pfam" id="PF22740">
    <property type="entry name" value="PapZ_C"/>
    <property type="match status" value="1"/>
</dbReference>
<reference evidence="7 8" key="1">
    <citation type="submission" date="2019-03" db="EMBL/GenBank/DDBJ databases">
        <title>Genomic Encyclopedia of Type Strains, Phase IV (KMG-IV): sequencing the most valuable type-strain genomes for metagenomic binning, comparative biology and taxonomic classification.</title>
        <authorList>
            <person name="Goeker M."/>
        </authorList>
    </citation>
    <scope>NUCLEOTIDE SEQUENCE [LARGE SCALE GENOMIC DNA]</scope>
    <source>
        <strain evidence="7 8">DSM 25488</strain>
    </source>
</reference>
<sequence length="286" mass="32926">MQQLVVVTGLSGAGKTVVLRSLEDMEFYCVDNMPINMLPQLVQHINSDPEFYPKVAVGIDVRSNNQSLDEFDYLVSGIDQSQIITKVLYLSADEKTILKRYNETRRRHPLSTHLNSYSLTEAISIENELMSPIRQQSDLVIDTTQLKAQQLKQQIWQIMSQPNEHVSVIIKSFAFKRGVPFDADFVFDARCLPNPYWLPELRTLTGKDVAVQKYLSTEESVKDYLKDLSYFCKKWIKQFEANDRSYITIAIGCTGGQHRSVYLVEALHEILQSKSIKNMKQHRELD</sequence>
<evidence type="ECO:0000313" key="8">
    <source>
        <dbReference type="Proteomes" id="UP000295724"/>
    </source>
</evidence>